<dbReference type="InterPro" id="IPR052795">
    <property type="entry name" value="RREB1"/>
</dbReference>
<dbReference type="SUPFAM" id="SSF57667">
    <property type="entry name" value="beta-beta-alpha zinc fingers"/>
    <property type="match status" value="2"/>
</dbReference>
<feature type="region of interest" description="Disordered" evidence="6">
    <location>
        <begin position="217"/>
        <end position="237"/>
    </location>
</feature>
<proteinExistence type="predicted"/>
<keyword evidence="2" id="KW-0677">Repeat</keyword>
<sequence length="1270" mass="141074">MNPEQDSSVYLSLFASLSSHHISVLACGILKDALNTVSQDTNNPPQLGQEAQTQQSDENNQMDSAMSTMLLPNIYLAQKYLEMGSKQHDTMLLSTGGTVHPTVHPYGLIGWDSVDGAMDVRSLVRLHSAQTSGWSVQPYSKATSPSNPIGFSLPFGDSGCMSLTEDYSLVGGGRRSTSTPLTVFDSSGLPTAGTMPTISPTNCDSLERFHEPFHSDAALLSTSPPRSTAPQTSATDYRCKWYQTEGDSPLPTQPTDMRIPSLANVKSGEHDVAYPDGSHSDSELNLSSESVRRKNREDIKAFTTNGNLSRHVRTSHQLKIEAPSLEQEDRQKTEYPWVSDVNRPPNMTALDNAIFPSSFQTPLNLEINKSSNSNLNVGVGLNDELINYSTTLPSSYGNIPGVNTMSVSTSWLSIAHPRMSCISLLESASSQPMPSHSQLLDPSPRPSTTVNPLVPFGPTDRNSAQPRALSEIPIHKNRLVKQSDTIISLPAVQDINQPFEFMTSLRLQTTNWLQWLAKPHQHPSVANGMLVDCPGNANDPMSIHANGLSEFTWFSRPNLRQTPSLDGQVGPMIPNTEREIRRGADVQTVPGDSEKMQTLDKFVPVWAPVVNACNLSDNAVHSANLPKMEEQKRFRPCPSKRFGRHWSNRWKCAQSVKVFRRCRPLVLLLVHHSDGESSVCEAVVLSGASRMGQTAEAAADPLKISQFSTNSNMNFVNSSTEPNEGKTQAANEVVITDEDTVWDLSMPRHVKTETQCEMSIDNQLQLDRYATNNEVRVPPFELFDRIQLTTYVSVKDQKLGSNLPAQLSNTPINLSVAGPVNQFPLMNKETSPPLGLPLGEYGLHNSSKVRYLSEQNIATPSRSTDFKQKTTSINPIAAVHIPFVHKKNSYKDAPKLITCPIPGCNQKFPWNSSLKRHILTHTPHKPFACTRCTKSFSTKSNRERHMERVHQVSLKRQRQRIQCQITGAFSTSLLNGEQRSDGTVLRSGGNPSEPGLSDSTSLVNRTSHRGHWNCVSRKGRRQHSSQLATKPLVENMTPLSDKNVSLMYHEMKPEPIDQFEPPMDLTLRNSSTPTQPTIRCPICYAEVASRSFRRHVSLHQSDNPVFRCHLCQLSFRDRITTLRHWCSSHKDEWARFAYKFGLCHDTPIETLITTLNQSASDSGTSSESLDSTPSTSNSPASKPGLTGDMRYVSCCICLHRFGSHQDLQRHMRSHTGERPFVCPDCGKEFSLKHSMHRHYRVHVKQINQPPVSSTFSLIQQSTTQTHFSAE</sequence>
<accession>A0A8J4WLW2</accession>
<dbReference type="FunFam" id="3.30.160.60:FF:002343">
    <property type="entry name" value="Zinc finger protein 33A"/>
    <property type="match status" value="1"/>
</dbReference>
<dbReference type="GO" id="GO:0008270">
    <property type="term" value="F:zinc ion binding"/>
    <property type="evidence" value="ECO:0007669"/>
    <property type="project" value="UniProtKB-KW"/>
</dbReference>
<evidence type="ECO:0000256" key="1">
    <source>
        <dbReference type="ARBA" id="ARBA00022723"/>
    </source>
</evidence>
<dbReference type="Proteomes" id="UP000748531">
    <property type="component" value="Unassembled WGS sequence"/>
</dbReference>
<feature type="region of interest" description="Disordered" evidence="6">
    <location>
        <begin position="1157"/>
        <end position="1184"/>
    </location>
</feature>
<evidence type="ECO:0000256" key="6">
    <source>
        <dbReference type="SAM" id="MobiDB-lite"/>
    </source>
</evidence>
<dbReference type="FunFam" id="3.30.160.60:FF:000100">
    <property type="entry name" value="Zinc finger 45-like"/>
    <property type="match status" value="1"/>
</dbReference>
<feature type="domain" description="C2H2-type" evidence="7">
    <location>
        <begin position="1220"/>
        <end position="1247"/>
    </location>
</feature>
<dbReference type="Gene3D" id="3.30.160.60">
    <property type="entry name" value="Classic Zinc Finger"/>
    <property type="match status" value="4"/>
</dbReference>
<dbReference type="AlphaFoldDB" id="A0A8J4WLW2"/>
<dbReference type="PROSITE" id="PS00028">
    <property type="entry name" value="ZINC_FINGER_C2H2_1"/>
    <property type="match status" value="5"/>
</dbReference>
<keyword evidence="1" id="KW-0479">Metal-binding</keyword>
<dbReference type="EMBL" id="LUCH01000199">
    <property type="protein sequence ID" value="KAF5405804.1"/>
    <property type="molecule type" value="Genomic_DNA"/>
</dbReference>
<feature type="compositionally biased region" description="Low complexity" evidence="6">
    <location>
        <begin position="1158"/>
        <end position="1178"/>
    </location>
</feature>
<evidence type="ECO:0000256" key="5">
    <source>
        <dbReference type="PROSITE-ProRule" id="PRU00042"/>
    </source>
</evidence>
<evidence type="ECO:0000256" key="4">
    <source>
        <dbReference type="ARBA" id="ARBA00022833"/>
    </source>
</evidence>
<dbReference type="InterPro" id="IPR013087">
    <property type="entry name" value="Znf_C2H2_type"/>
</dbReference>
<protein>
    <recommendedName>
        <fullName evidence="7">C2H2-type domain-containing protein</fullName>
    </recommendedName>
</protein>
<reference evidence="8" key="1">
    <citation type="submission" date="2019-05" db="EMBL/GenBank/DDBJ databases">
        <title>Annotation for the trematode Paragonimus heterotremus.</title>
        <authorList>
            <person name="Choi Y.-J."/>
        </authorList>
    </citation>
    <scope>NUCLEOTIDE SEQUENCE</scope>
    <source>
        <strain evidence="8">LC</strain>
    </source>
</reference>
<dbReference type="GO" id="GO:0000978">
    <property type="term" value="F:RNA polymerase II cis-regulatory region sequence-specific DNA binding"/>
    <property type="evidence" value="ECO:0007669"/>
    <property type="project" value="TreeGrafter"/>
</dbReference>
<organism evidence="8 9">
    <name type="scientific">Paragonimus heterotremus</name>
    <dbReference type="NCBI Taxonomy" id="100268"/>
    <lineage>
        <taxon>Eukaryota</taxon>
        <taxon>Metazoa</taxon>
        <taxon>Spiralia</taxon>
        <taxon>Lophotrochozoa</taxon>
        <taxon>Platyhelminthes</taxon>
        <taxon>Trematoda</taxon>
        <taxon>Digenea</taxon>
        <taxon>Plagiorchiida</taxon>
        <taxon>Troglotremata</taxon>
        <taxon>Troglotrematidae</taxon>
        <taxon>Paragonimus</taxon>
    </lineage>
</organism>
<dbReference type="PROSITE" id="PS50157">
    <property type="entry name" value="ZINC_FINGER_C2H2_2"/>
    <property type="match status" value="4"/>
</dbReference>
<comment type="caution">
    <text evidence="8">The sequence shown here is derived from an EMBL/GenBank/DDBJ whole genome shotgun (WGS) entry which is preliminary data.</text>
</comment>
<keyword evidence="4" id="KW-0862">Zinc</keyword>
<feature type="domain" description="C2H2-type" evidence="7">
    <location>
        <begin position="897"/>
        <end position="926"/>
    </location>
</feature>
<feature type="compositionally biased region" description="Basic and acidic residues" evidence="6">
    <location>
        <begin position="268"/>
        <end position="282"/>
    </location>
</feature>
<dbReference type="GO" id="GO:0001228">
    <property type="term" value="F:DNA-binding transcription activator activity, RNA polymerase II-specific"/>
    <property type="evidence" value="ECO:0007669"/>
    <property type="project" value="TreeGrafter"/>
</dbReference>
<dbReference type="SMART" id="SM00355">
    <property type="entry name" value="ZnF_C2H2"/>
    <property type="match status" value="6"/>
</dbReference>
<feature type="region of interest" description="Disordered" evidence="6">
    <location>
        <begin position="976"/>
        <end position="1009"/>
    </location>
</feature>
<feature type="domain" description="C2H2-type" evidence="7">
    <location>
        <begin position="927"/>
        <end position="950"/>
    </location>
</feature>
<feature type="region of interest" description="Disordered" evidence="6">
    <location>
        <begin position="268"/>
        <end position="288"/>
    </location>
</feature>
<feature type="compositionally biased region" description="Polar residues" evidence="6">
    <location>
        <begin position="220"/>
        <end position="235"/>
    </location>
</feature>
<keyword evidence="9" id="KW-1185">Reference proteome</keyword>
<dbReference type="Pfam" id="PF00096">
    <property type="entry name" value="zf-C2H2"/>
    <property type="match status" value="2"/>
</dbReference>
<feature type="domain" description="C2H2-type" evidence="7">
    <location>
        <begin position="1192"/>
        <end position="1219"/>
    </location>
</feature>
<dbReference type="PANTHER" id="PTHR46451">
    <property type="entry name" value="RAS-RESPONSIVE ELEMENT-BINDING PROTEIN 1"/>
    <property type="match status" value="1"/>
</dbReference>
<dbReference type="GO" id="GO:0005634">
    <property type="term" value="C:nucleus"/>
    <property type="evidence" value="ECO:0007669"/>
    <property type="project" value="TreeGrafter"/>
</dbReference>
<dbReference type="PANTHER" id="PTHR46451:SF1">
    <property type="entry name" value="RAS-RESPONSIVE ELEMENT-BINDING PROTEIN 1"/>
    <property type="match status" value="1"/>
</dbReference>
<evidence type="ECO:0000256" key="3">
    <source>
        <dbReference type="ARBA" id="ARBA00022771"/>
    </source>
</evidence>
<evidence type="ECO:0000313" key="9">
    <source>
        <dbReference type="Proteomes" id="UP000748531"/>
    </source>
</evidence>
<feature type="region of interest" description="Disordered" evidence="6">
    <location>
        <begin position="40"/>
        <end position="60"/>
    </location>
</feature>
<evidence type="ECO:0000256" key="2">
    <source>
        <dbReference type="ARBA" id="ARBA00022737"/>
    </source>
</evidence>
<name>A0A8J4WLW2_9TREM</name>
<gene>
    <name evidence="8" type="ORF">PHET_00668</name>
</gene>
<dbReference type="OrthoDB" id="3069995at2759"/>
<evidence type="ECO:0000313" key="8">
    <source>
        <dbReference type="EMBL" id="KAF5405804.1"/>
    </source>
</evidence>
<keyword evidence="3 5" id="KW-0863">Zinc-finger</keyword>
<evidence type="ECO:0000259" key="7">
    <source>
        <dbReference type="PROSITE" id="PS50157"/>
    </source>
</evidence>
<dbReference type="InterPro" id="IPR036236">
    <property type="entry name" value="Znf_C2H2_sf"/>
</dbReference>